<comment type="similarity">
    <text evidence="2">Belongs to the CYSTM1 family.</text>
</comment>
<sequence>MFVCESCPSVVQQTAISIVLSQRVEVSDSTPDALYRILHFSYCWYPTTKTATEKKKKDCQRTKNRGEKGFIEGCIAALCCCWLCEECCI</sequence>
<evidence type="ECO:0000313" key="5">
    <source>
        <dbReference type="EMBL" id="KAK8959517.1"/>
    </source>
</evidence>
<reference evidence="5 6" key="1">
    <citation type="journal article" date="2022" name="Nat. Plants">
        <title>Genomes of leafy and leafless Platanthera orchids illuminate the evolution of mycoheterotrophy.</title>
        <authorList>
            <person name="Li M.H."/>
            <person name="Liu K.W."/>
            <person name="Li Z."/>
            <person name="Lu H.C."/>
            <person name="Ye Q.L."/>
            <person name="Zhang D."/>
            <person name="Wang J.Y."/>
            <person name="Li Y.F."/>
            <person name="Zhong Z.M."/>
            <person name="Liu X."/>
            <person name="Yu X."/>
            <person name="Liu D.K."/>
            <person name="Tu X.D."/>
            <person name="Liu B."/>
            <person name="Hao Y."/>
            <person name="Liao X.Y."/>
            <person name="Jiang Y.T."/>
            <person name="Sun W.H."/>
            <person name="Chen J."/>
            <person name="Chen Y.Q."/>
            <person name="Ai Y."/>
            <person name="Zhai J.W."/>
            <person name="Wu S.S."/>
            <person name="Zhou Z."/>
            <person name="Hsiao Y.Y."/>
            <person name="Wu W.L."/>
            <person name="Chen Y.Y."/>
            <person name="Lin Y.F."/>
            <person name="Hsu J.L."/>
            <person name="Li C.Y."/>
            <person name="Wang Z.W."/>
            <person name="Zhao X."/>
            <person name="Zhong W.Y."/>
            <person name="Ma X.K."/>
            <person name="Ma L."/>
            <person name="Huang J."/>
            <person name="Chen G.Z."/>
            <person name="Huang M.Z."/>
            <person name="Huang L."/>
            <person name="Peng D.H."/>
            <person name="Luo Y.B."/>
            <person name="Zou S.Q."/>
            <person name="Chen S.P."/>
            <person name="Lan S."/>
            <person name="Tsai W.C."/>
            <person name="Van de Peer Y."/>
            <person name="Liu Z.J."/>
        </authorList>
    </citation>
    <scope>NUCLEOTIDE SEQUENCE [LARGE SCALE GENOMIC DNA]</scope>
    <source>
        <strain evidence="5">Lor288</strain>
    </source>
</reference>
<evidence type="ECO:0000256" key="2">
    <source>
        <dbReference type="ARBA" id="ARBA00009444"/>
    </source>
</evidence>
<dbReference type="Pfam" id="PF12734">
    <property type="entry name" value="CYSTM"/>
    <property type="match status" value="1"/>
</dbReference>
<comment type="subcellular location">
    <subcellularLocation>
        <location evidence="1">Membrane</location>
    </subcellularLocation>
</comment>
<accession>A0ABR2M5S9</accession>
<comment type="caution">
    <text evidence="5">The sequence shown here is derived from an EMBL/GenBank/DDBJ whole genome shotgun (WGS) entry which is preliminary data.</text>
</comment>
<gene>
    <name evidence="5" type="ORF">KSP40_PGU010600</name>
</gene>
<evidence type="ECO:0000256" key="1">
    <source>
        <dbReference type="ARBA" id="ARBA00004370"/>
    </source>
</evidence>
<organism evidence="5 6">
    <name type="scientific">Platanthera guangdongensis</name>
    <dbReference type="NCBI Taxonomy" id="2320717"/>
    <lineage>
        <taxon>Eukaryota</taxon>
        <taxon>Viridiplantae</taxon>
        <taxon>Streptophyta</taxon>
        <taxon>Embryophyta</taxon>
        <taxon>Tracheophyta</taxon>
        <taxon>Spermatophyta</taxon>
        <taxon>Magnoliopsida</taxon>
        <taxon>Liliopsida</taxon>
        <taxon>Asparagales</taxon>
        <taxon>Orchidaceae</taxon>
        <taxon>Orchidoideae</taxon>
        <taxon>Orchideae</taxon>
        <taxon>Orchidinae</taxon>
        <taxon>Platanthera</taxon>
    </lineage>
</organism>
<protein>
    <recommendedName>
        <fullName evidence="4">Cysteine-rich transmembrane domain-containing protein</fullName>
    </recommendedName>
</protein>
<proteinExistence type="inferred from homology"/>
<dbReference type="Proteomes" id="UP001412067">
    <property type="component" value="Unassembled WGS sequence"/>
</dbReference>
<evidence type="ECO:0000313" key="6">
    <source>
        <dbReference type="Proteomes" id="UP001412067"/>
    </source>
</evidence>
<evidence type="ECO:0000259" key="4">
    <source>
        <dbReference type="Pfam" id="PF12734"/>
    </source>
</evidence>
<keyword evidence="3" id="KW-0472">Membrane</keyword>
<feature type="domain" description="Cysteine-rich transmembrane" evidence="4">
    <location>
        <begin position="61"/>
        <end position="88"/>
    </location>
</feature>
<dbReference type="EMBL" id="JBBWWR010000011">
    <property type="protein sequence ID" value="KAK8959517.1"/>
    <property type="molecule type" value="Genomic_DNA"/>
</dbReference>
<name>A0ABR2M5S9_9ASPA</name>
<evidence type="ECO:0000256" key="3">
    <source>
        <dbReference type="ARBA" id="ARBA00023136"/>
    </source>
</evidence>
<dbReference type="InterPro" id="IPR028144">
    <property type="entry name" value="CYSTM_dom"/>
</dbReference>
<keyword evidence="6" id="KW-1185">Reference proteome</keyword>